<dbReference type="OrthoDB" id="669460at2759"/>
<evidence type="ECO:0000313" key="4">
    <source>
        <dbReference type="Proteomes" id="UP000232323"/>
    </source>
</evidence>
<dbReference type="InterPro" id="IPR052776">
    <property type="entry name" value="Chloro_ReproSupport/MetalTrans"/>
</dbReference>
<feature type="domain" description="Urease accessory protein UreH-like transmembrane" evidence="2">
    <location>
        <begin position="53"/>
        <end position="226"/>
    </location>
</feature>
<dbReference type="AlphaFoldDB" id="A0A250XAM7"/>
<feature type="transmembrane region" description="Helical" evidence="1">
    <location>
        <begin position="50"/>
        <end position="76"/>
    </location>
</feature>
<feature type="transmembrane region" description="Helical" evidence="1">
    <location>
        <begin position="212"/>
        <end position="235"/>
    </location>
</feature>
<feature type="transmembrane region" description="Helical" evidence="1">
    <location>
        <begin position="91"/>
        <end position="109"/>
    </location>
</feature>
<protein>
    <recommendedName>
        <fullName evidence="2">Urease accessory protein UreH-like transmembrane domain-containing protein</fullName>
    </recommendedName>
</protein>
<reference evidence="3 4" key="1">
    <citation type="submission" date="2017-08" db="EMBL/GenBank/DDBJ databases">
        <title>Acidophilic green algal genome provides insights into adaptation to an acidic environment.</title>
        <authorList>
            <person name="Hirooka S."/>
            <person name="Hirose Y."/>
            <person name="Kanesaki Y."/>
            <person name="Higuchi S."/>
            <person name="Fujiwara T."/>
            <person name="Onuma R."/>
            <person name="Era A."/>
            <person name="Ohbayashi R."/>
            <person name="Uzuka A."/>
            <person name="Nozaki H."/>
            <person name="Yoshikawa H."/>
            <person name="Miyagishima S.Y."/>
        </authorList>
    </citation>
    <scope>NUCLEOTIDE SEQUENCE [LARGE SCALE GENOMIC DNA]</scope>
    <source>
        <strain evidence="3 4">NIES-2499</strain>
    </source>
</reference>
<proteinExistence type="predicted"/>
<organism evidence="3 4">
    <name type="scientific">Chlamydomonas eustigma</name>
    <dbReference type="NCBI Taxonomy" id="1157962"/>
    <lineage>
        <taxon>Eukaryota</taxon>
        <taxon>Viridiplantae</taxon>
        <taxon>Chlorophyta</taxon>
        <taxon>core chlorophytes</taxon>
        <taxon>Chlorophyceae</taxon>
        <taxon>CS clade</taxon>
        <taxon>Chlamydomonadales</taxon>
        <taxon>Chlamydomonadaceae</taxon>
        <taxon>Chlamydomonas</taxon>
    </lineage>
</organism>
<comment type="caution">
    <text evidence="3">The sequence shown here is derived from an EMBL/GenBank/DDBJ whole genome shotgun (WGS) entry which is preliminary data.</text>
</comment>
<dbReference type="Pfam" id="PF13386">
    <property type="entry name" value="DsbD_2"/>
    <property type="match status" value="1"/>
</dbReference>
<feature type="transmembrane region" description="Helical" evidence="1">
    <location>
        <begin position="146"/>
        <end position="170"/>
    </location>
</feature>
<keyword evidence="4" id="KW-1185">Reference proteome</keyword>
<evidence type="ECO:0000259" key="2">
    <source>
        <dbReference type="Pfam" id="PF13386"/>
    </source>
</evidence>
<dbReference type="EMBL" id="BEGY01000049">
    <property type="protein sequence ID" value="GAX80173.1"/>
    <property type="molecule type" value="Genomic_DNA"/>
</dbReference>
<dbReference type="InterPro" id="IPR039447">
    <property type="entry name" value="UreH-like_TM_dom"/>
</dbReference>
<keyword evidence="1" id="KW-0472">Membrane</keyword>
<feature type="transmembrane region" description="Helical" evidence="1">
    <location>
        <begin position="176"/>
        <end position="200"/>
    </location>
</feature>
<sequence>MTLTVSPQGTGFEVAAKSAWTGLATGVLHTLCGPDHLAGLTPLSIGRSRLAASALGALWGFGHSTGQMILGLVFILLKDKFHDLVPALDAWSSWIVPLTIILIGVIGIYESCFKTPEDSEHGEVELAMAGGGSTSAKSSGGKRVGFATYMTGIVHGLQPDALFVVIPALALPTKAAAVAFIFMFVLGTVLSMGAYTLLIGTTSKALIKEQPWLQAHLSTIACCIAILCGCLMLLAGRGVPVPFFP</sequence>
<gene>
    <name evidence="3" type="ORF">CEUSTIGMA_g7611.t1</name>
</gene>
<dbReference type="STRING" id="1157962.A0A250XAM7"/>
<keyword evidence="1" id="KW-0812">Transmembrane</keyword>
<keyword evidence="1" id="KW-1133">Transmembrane helix</keyword>
<dbReference type="PANTHER" id="PTHR33876">
    <property type="entry name" value="UNNAMED PRODUCT"/>
    <property type="match status" value="1"/>
</dbReference>
<name>A0A250XAM7_9CHLO</name>
<evidence type="ECO:0000256" key="1">
    <source>
        <dbReference type="SAM" id="Phobius"/>
    </source>
</evidence>
<accession>A0A250XAM7</accession>
<dbReference type="PANTHER" id="PTHR33876:SF4">
    <property type="entry name" value="CHLOROPLAST PROTEIN FOR GROWTH AND FERTILITY 2"/>
    <property type="match status" value="1"/>
</dbReference>
<dbReference type="Proteomes" id="UP000232323">
    <property type="component" value="Unassembled WGS sequence"/>
</dbReference>
<evidence type="ECO:0000313" key="3">
    <source>
        <dbReference type="EMBL" id="GAX80173.1"/>
    </source>
</evidence>